<dbReference type="STRING" id="637679.GCA_001550055_01819"/>
<gene>
    <name evidence="6" type="ORF">SAMN04488071_2038</name>
</gene>
<dbReference type="EMBL" id="FNAK01000004">
    <property type="protein sequence ID" value="SDE08382.1"/>
    <property type="molecule type" value="Genomic_DNA"/>
</dbReference>
<dbReference type="AlphaFoldDB" id="A0A1G7A0N5"/>
<evidence type="ECO:0000256" key="4">
    <source>
        <dbReference type="SAM" id="MobiDB-lite"/>
    </source>
</evidence>
<organism evidence="6 7">
    <name type="scientific">Kordiimonas lacus</name>
    <dbReference type="NCBI Taxonomy" id="637679"/>
    <lineage>
        <taxon>Bacteria</taxon>
        <taxon>Pseudomonadati</taxon>
        <taxon>Pseudomonadota</taxon>
        <taxon>Alphaproteobacteria</taxon>
        <taxon>Kordiimonadales</taxon>
        <taxon>Kordiimonadaceae</taxon>
        <taxon>Kordiimonas</taxon>
    </lineage>
</organism>
<dbReference type="InterPro" id="IPR043128">
    <property type="entry name" value="Rev_trsase/Diguanyl_cyclase"/>
</dbReference>
<evidence type="ECO:0000256" key="2">
    <source>
        <dbReference type="ARBA" id="ARBA00034247"/>
    </source>
</evidence>
<dbReference type="SUPFAM" id="SSF55073">
    <property type="entry name" value="Nucleotide cyclase"/>
    <property type="match status" value="1"/>
</dbReference>
<evidence type="ECO:0000256" key="1">
    <source>
        <dbReference type="ARBA" id="ARBA00012528"/>
    </source>
</evidence>
<dbReference type="OrthoDB" id="9812260at2"/>
<feature type="coiled-coil region" evidence="3">
    <location>
        <begin position="58"/>
        <end position="85"/>
    </location>
</feature>
<evidence type="ECO:0000313" key="6">
    <source>
        <dbReference type="EMBL" id="SDE08382.1"/>
    </source>
</evidence>
<dbReference type="NCBIfam" id="TIGR00254">
    <property type="entry name" value="GGDEF"/>
    <property type="match status" value="1"/>
</dbReference>
<dbReference type="Proteomes" id="UP000183685">
    <property type="component" value="Unassembled WGS sequence"/>
</dbReference>
<comment type="catalytic activity">
    <reaction evidence="2">
        <text>2 GTP = 3',3'-c-di-GMP + 2 diphosphate</text>
        <dbReference type="Rhea" id="RHEA:24898"/>
        <dbReference type="ChEBI" id="CHEBI:33019"/>
        <dbReference type="ChEBI" id="CHEBI:37565"/>
        <dbReference type="ChEBI" id="CHEBI:58805"/>
        <dbReference type="EC" id="2.7.7.65"/>
    </reaction>
</comment>
<dbReference type="Gene3D" id="3.30.70.270">
    <property type="match status" value="1"/>
</dbReference>
<feature type="compositionally biased region" description="Low complexity" evidence="4">
    <location>
        <begin position="21"/>
        <end position="31"/>
    </location>
</feature>
<evidence type="ECO:0000256" key="3">
    <source>
        <dbReference type="SAM" id="Coils"/>
    </source>
</evidence>
<dbReference type="GO" id="GO:0052621">
    <property type="term" value="F:diguanylate cyclase activity"/>
    <property type="evidence" value="ECO:0007669"/>
    <property type="project" value="UniProtKB-EC"/>
</dbReference>
<dbReference type="RefSeq" id="WP_068304089.1">
    <property type="nucleotide sequence ID" value="NZ_DAIOMO010000004.1"/>
</dbReference>
<keyword evidence="7" id="KW-1185">Reference proteome</keyword>
<dbReference type="Pfam" id="PF00990">
    <property type="entry name" value="GGDEF"/>
    <property type="match status" value="1"/>
</dbReference>
<dbReference type="PANTHER" id="PTHR45138">
    <property type="entry name" value="REGULATORY COMPONENTS OF SENSORY TRANSDUCTION SYSTEM"/>
    <property type="match status" value="1"/>
</dbReference>
<dbReference type="InterPro" id="IPR029787">
    <property type="entry name" value="Nucleotide_cyclase"/>
</dbReference>
<reference evidence="6 7" key="1">
    <citation type="submission" date="2016-10" db="EMBL/GenBank/DDBJ databases">
        <authorList>
            <person name="de Groot N.N."/>
        </authorList>
    </citation>
    <scope>NUCLEOTIDE SEQUENCE [LARGE SCALE GENOMIC DNA]</scope>
    <source>
        <strain evidence="6 7">CGMCC 1.9109</strain>
    </source>
</reference>
<dbReference type="EC" id="2.7.7.65" evidence="1"/>
<protein>
    <recommendedName>
        <fullName evidence="1">diguanylate cyclase</fullName>
        <ecNumber evidence="1">2.7.7.65</ecNumber>
    </recommendedName>
</protein>
<keyword evidence="3" id="KW-0175">Coiled coil</keyword>
<dbReference type="PANTHER" id="PTHR45138:SF9">
    <property type="entry name" value="DIGUANYLATE CYCLASE DGCM-RELATED"/>
    <property type="match status" value="1"/>
</dbReference>
<evidence type="ECO:0000313" key="7">
    <source>
        <dbReference type="Proteomes" id="UP000183685"/>
    </source>
</evidence>
<dbReference type="InterPro" id="IPR000160">
    <property type="entry name" value="GGDEF_dom"/>
</dbReference>
<feature type="region of interest" description="Disordered" evidence="4">
    <location>
        <begin position="1"/>
        <end position="32"/>
    </location>
</feature>
<dbReference type="SMART" id="SM00267">
    <property type="entry name" value="GGDEF"/>
    <property type="match status" value="1"/>
</dbReference>
<proteinExistence type="predicted"/>
<feature type="compositionally biased region" description="Polar residues" evidence="4">
    <location>
        <begin position="1"/>
        <end position="13"/>
    </location>
</feature>
<dbReference type="PROSITE" id="PS50887">
    <property type="entry name" value="GGDEF"/>
    <property type="match status" value="1"/>
</dbReference>
<accession>A0A1G7A0N5</accession>
<dbReference type="InterPro" id="IPR050469">
    <property type="entry name" value="Diguanylate_Cyclase"/>
</dbReference>
<name>A0A1G7A0N5_9PROT</name>
<feature type="domain" description="GGDEF" evidence="5">
    <location>
        <begin position="116"/>
        <end position="246"/>
    </location>
</feature>
<dbReference type="CDD" id="cd01949">
    <property type="entry name" value="GGDEF"/>
    <property type="match status" value="1"/>
</dbReference>
<evidence type="ECO:0000259" key="5">
    <source>
        <dbReference type="PROSITE" id="PS50887"/>
    </source>
</evidence>
<sequence>MKITNTPGVTRTAPTRPVRKTGATGSATETSAPREINDTVQVTTIPPEEMTPRVQQAIMSLMEEVDKLRRELDATNRRLREMEDVADTDALLPIPNRRAFVRELNRMISFAERYGTPSTLMFIDLNDMKLINDKYGHEAGDKALFHVARTLVDNVRGTDVIGRLGGDEFGVILAQADEQVGHDKAASLAQTIADTPLVIGGETIKMSMAFGTYTFRQGDEPHDALDKADKAMYENKRELKGDSEPR</sequence>